<evidence type="ECO:0000256" key="1">
    <source>
        <dbReference type="SAM" id="Phobius"/>
    </source>
</evidence>
<dbReference type="GO" id="GO:0015813">
    <property type="term" value="P:L-glutamate transmembrane transport"/>
    <property type="evidence" value="ECO:0007669"/>
    <property type="project" value="InterPro"/>
</dbReference>
<feature type="transmembrane region" description="Helical" evidence="1">
    <location>
        <begin position="338"/>
        <end position="359"/>
    </location>
</feature>
<feature type="transmembrane region" description="Helical" evidence="1">
    <location>
        <begin position="313"/>
        <end position="332"/>
    </location>
</feature>
<feature type="transmembrane region" description="Helical" evidence="1">
    <location>
        <begin position="432"/>
        <end position="450"/>
    </location>
</feature>
<evidence type="ECO:0000313" key="3">
    <source>
        <dbReference type="Proteomes" id="UP000886876"/>
    </source>
</evidence>
<keyword evidence="1" id="KW-1133">Transmembrane helix</keyword>
<feature type="transmembrane region" description="Helical" evidence="1">
    <location>
        <begin position="182"/>
        <end position="202"/>
    </location>
</feature>
<name>A0A9D1G4A6_9FIRM</name>
<dbReference type="Proteomes" id="UP000886876">
    <property type="component" value="Unassembled WGS sequence"/>
</dbReference>
<dbReference type="GO" id="GO:0016020">
    <property type="term" value="C:membrane"/>
    <property type="evidence" value="ECO:0007669"/>
    <property type="project" value="InterPro"/>
</dbReference>
<evidence type="ECO:0000313" key="2">
    <source>
        <dbReference type="EMBL" id="HIS96998.1"/>
    </source>
</evidence>
<reference evidence="2" key="1">
    <citation type="submission" date="2020-10" db="EMBL/GenBank/DDBJ databases">
        <authorList>
            <person name="Gilroy R."/>
        </authorList>
    </citation>
    <scope>NUCLEOTIDE SEQUENCE</scope>
    <source>
        <strain evidence="2">ChiHecec3B27-6122</strain>
    </source>
</reference>
<evidence type="ECO:0008006" key="4">
    <source>
        <dbReference type="Google" id="ProtNLM"/>
    </source>
</evidence>
<feature type="transmembrane region" description="Helical" evidence="1">
    <location>
        <begin position="241"/>
        <end position="259"/>
    </location>
</feature>
<sequence length="460" mass="50537">MENFWDYSVWSGLNLAAVLLMSLLAANVLKKSIKFLQASLIPASVLGGGILIIVAGIYKECTGDVMFDTAFFGGNGTEVLEIITYHTLALGFIASAFKPSVTKLTKKRAIEIFNTGVTTVSTYLLQAVFGLAISIVAALIVTDFFPAAGILLPFGYGQGTGQALNYGGIFENDFGFVGGKSFGLTIAALGFLSASIGGVIHLNIQKRLGRIKIVHVEEKALRSEQIQSDDEIPMQESIDKLTIQIALIALAYLLAYLLMDALGLLLPSMKSVIYGFNFLLGVLTATLVKLLMGWLKKKGVIKKEYTNAFLMTRASNFFFDIMVVAGIAAIRFSVLKDYWGIILIMGVVGLVITYVYNYFVAKQLFDEYREEQFLTMYGMLTGTASTGVILLREIDGEFKTPALDNLVYQNFPAIVFGFPMMLLATLAPVRPYLTLIILIAFFIVMNIILFRSKIFAKRKK</sequence>
<feature type="transmembrane region" description="Helical" evidence="1">
    <location>
        <begin position="122"/>
        <end position="145"/>
    </location>
</feature>
<dbReference type="AlphaFoldDB" id="A0A9D1G4A6"/>
<keyword evidence="1" id="KW-0472">Membrane</keyword>
<feature type="transmembrane region" description="Helical" evidence="1">
    <location>
        <begin position="82"/>
        <end position="101"/>
    </location>
</feature>
<dbReference type="PANTHER" id="PTHR36178:SF1">
    <property type="entry name" value="SODIUM_GLUTAMATE SYMPORTER"/>
    <property type="match status" value="1"/>
</dbReference>
<proteinExistence type="predicted"/>
<feature type="transmembrane region" description="Helical" evidence="1">
    <location>
        <begin position="36"/>
        <end position="58"/>
    </location>
</feature>
<organism evidence="2 3">
    <name type="scientific">Candidatus Scatomorpha pullistercoris</name>
    <dbReference type="NCBI Taxonomy" id="2840929"/>
    <lineage>
        <taxon>Bacteria</taxon>
        <taxon>Bacillati</taxon>
        <taxon>Bacillota</taxon>
        <taxon>Clostridia</taxon>
        <taxon>Eubacteriales</taxon>
        <taxon>Candidatus Scatomorpha</taxon>
    </lineage>
</organism>
<dbReference type="PANTHER" id="PTHR36178">
    <property type="entry name" value="SLR0625 PROTEIN"/>
    <property type="match status" value="1"/>
</dbReference>
<accession>A0A9D1G4A6</accession>
<protein>
    <recommendedName>
        <fullName evidence="4">Sodium:glutamate symporter</fullName>
    </recommendedName>
</protein>
<feature type="transmembrane region" description="Helical" evidence="1">
    <location>
        <begin position="12"/>
        <end position="29"/>
    </location>
</feature>
<dbReference type="GO" id="GO:0015501">
    <property type="term" value="F:glutamate:sodium symporter activity"/>
    <property type="evidence" value="ECO:0007669"/>
    <property type="project" value="InterPro"/>
</dbReference>
<dbReference type="EMBL" id="DVJS01000077">
    <property type="protein sequence ID" value="HIS96998.1"/>
    <property type="molecule type" value="Genomic_DNA"/>
</dbReference>
<gene>
    <name evidence="2" type="ORF">IAD42_03370</name>
</gene>
<feature type="transmembrane region" description="Helical" evidence="1">
    <location>
        <begin position="271"/>
        <end position="292"/>
    </location>
</feature>
<dbReference type="InterPro" id="IPR004445">
    <property type="entry name" value="GltS"/>
</dbReference>
<comment type="caution">
    <text evidence="2">The sequence shown here is derived from an EMBL/GenBank/DDBJ whole genome shotgun (WGS) entry which is preliminary data.</text>
</comment>
<keyword evidence="1" id="KW-0812">Transmembrane</keyword>
<reference evidence="2" key="2">
    <citation type="journal article" date="2021" name="PeerJ">
        <title>Extensive microbial diversity within the chicken gut microbiome revealed by metagenomics and culture.</title>
        <authorList>
            <person name="Gilroy R."/>
            <person name="Ravi A."/>
            <person name="Getino M."/>
            <person name="Pursley I."/>
            <person name="Horton D.L."/>
            <person name="Alikhan N.F."/>
            <person name="Baker D."/>
            <person name="Gharbi K."/>
            <person name="Hall N."/>
            <person name="Watson M."/>
            <person name="Adriaenssens E.M."/>
            <person name="Foster-Nyarko E."/>
            <person name="Jarju S."/>
            <person name="Secka A."/>
            <person name="Antonio M."/>
            <person name="Oren A."/>
            <person name="Chaudhuri R.R."/>
            <person name="La Ragione R."/>
            <person name="Hildebrand F."/>
            <person name="Pallen M.J."/>
        </authorList>
    </citation>
    <scope>NUCLEOTIDE SEQUENCE</scope>
    <source>
        <strain evidence="2">ChiHecec3B27-6122</strain>
    </source>
</reference>